<protein>
    <recommendedName>
        <fullName evidence="4">Mediator complex subunit 20</fullName>
    </recommendedName>
</protein>
<evidence type="ECO:0000256" key="1">
    <source>
        <dbReference type="SAM" id="MobiDB-lite"/>
    </source>
</evidence>
<dbReference type="HOGENOM" id="CLU_713759_0_0_1"/>
<dbReference type="STRING" id="1858805.M5GFB7"/>
<sequence length="387" mass="43059">MGYNVGRNGGYDQTLKASSSLSQPPPSMLARWSNSNQQDLDVVCQRIVRTGGVHKGRWLLLMRTYRSTAPTASGIRGERIMHTVTPMGVSDPCTYVWLEDGSVPSRGEYRLQLAEKGAEEAARSRMAMLKDEEPAHFRTTFVTLKPPNSLDMLLTNLRASWIPGRQVGEREGWNRAWQAAGNAPHLTLDGFVFQIGLDWIVRVGNLSSPAGGAKGMILEAEYLPLVHMPPREDGDVTKLNDFLSSFLAGLFPASPGARRTVAAMEENLWVEASAEDIFENLYVVDEQKEQLEKPFVNGVSESQNAKVEMEVDKVLETPVDGEKGEEDNGDMAKTDEVDGDDIVLTEDDWVYGTDTVPPPDRRDWVGAEKDRRSAFSIMFVLRRENIL</sequence>
<dbReference type="GeneID" id="63682768"/>
<organism evidence="2 3">
    <name type="scientific">Dacryopinax primogenitus (strain DJM 731)</name>
    <name type="common">Brown rot fungus</name>
    <dbReference type="NCBI Taxonomy" id="1858805"/>
    <lineage>
        <taxon>Eukaryota</taxon>
        <taxon>Fungi</taxon>
        <taxon>Dikarya</taxon>
        <taxon>Basidiomycota</taxon>
        <taxon>Agaricomycotina</taxon>
        <taxon>Dacrymycetes</taxon>
        <taxon>Dacrymycetales</taxon>
        <taxon>Dacrymycetaceae</taxon>
        <taxon>Dacryopinax</taxon>
    </lineage>
</organism>
<evidence type="ECO:0000313" key="2">
    <source>
        <dbReference type="EMBL" id="EJU06127.1"/>
    </source>
</evidence>
<proteinExistence type="predicted"/>
<reference evidence="2 3" key="1">
    <citation type="journal article" date="2012" name="Science">
        <title>The Paleozoic origin of enzymatic lignin decomposition reconstructed from 31 fungal genomes.</title>
        <authorList>
            <person name="Floudas D."/>
            <person name="Binder M."/>
            <person name="Riley R."/>
            <person name="Barry K."/>
            <person name="Blanchette R.A."/>
            <person name="Henrissat B."/>
            <person name="Martinez A.T."/>
            <person name="Otillar R."/>
            <person name="Spatafora J.W."/>
            <person name="Yadav J.S."/>
            <person name="Aerts A."/>
            <person name="Benoit I."/>
            <person name="Boyd A."/>
            <person name="Carlson A."/>
            <person name="Copeland A."/>
            <person name="Coutinho P.M."/>
            <person name="de Vries R.P."/>
            <person name="Ferreira P."/>
            <person name="Findley K."/>
            <person name="Foster B."/>
            <person name="Gaskell J."/>
            <person name="Glotzer D."/>
            <person name="Gorecki P."/>
            <person name="Heitman J."/>
            <person name="Hesse C."/>
            <person name="Hori C."/>
            <person name="Igarashi K."/>
            <person name="Jurgens J.A."/>
            <person name="Kallen N."/>
            <person name="Kersten P."/>
            <person name="Kohler A."/>
            <person name="Kuees U."/>
            <person name="Kumar T.K.A."/>
            <person name="Kuo A."/>
            <person name="LaButti K."/>
            <person name="Larrondo L.F."/>
            <person name="Lindquist E."/>
            <person name="Ling A."/>
            <person name="Lombard V."/>
            <person name="Lucas S."/>
            <person name="Lundell T."/>
            <person name="Martin R."/>
            <person name="McLaughlin D.J."/>
            <person name="Morgenstern I."/>
            <person name="Morin E."/>
            <person name="Murat C."/>
            <person name="Nagy L.G."/>
            <person name="Nolan M."/>
            <person name="Ohm R.A."/>
            <person name="Patyshakuliyeva A."/>
            <person name="Rokas A."/>
            <person name="Ruiz-Duenas F.J."/>
            <person name="Sabat G."/>
            <person name="Salamov A."/>
            <person name="Samejima M."/>
            <person name="Schmutz J."/>
            <person name="Slot J.C."/>
            <person name="St John F."/>
            <person name="Stenlid J."/>
            <person name="Sun H."/>
            <person name="Sun S."/>
            <person name="Syed K."/>
            <person name="Tsang A."/>
            <person name="Wiebenga A."/>
            <person name="Young D."/>
            <person name="Pisabarro A."/>
            <person name="Eastwood D.C."/>
            <person name="Martin F."/>
            <person name="Cullen D."/>
            <person name="Grigoriev I.V."/>
            <person name="Hibbett D.S."/>
        </authorList>
    </citation>
    <scope>NUCLEOTIDE SEQUENCE [LARGE SCALE GENOMIC DNA]</scope>
    <source>
        <strain evidence="2 3">DJM-731 SS1</strain>
    </source>
</reference>
<name>M5GFB7_DACPD</name>
<evidence type="ECO:0008006" key="4">
    <source>
        <dbReference type="Google" id="ProtNLM"/>
    </source>
</evidence>
<dbReference type="Proteomes" id="UP000030653">
    <property type="component" value="Unassembled WGS sequence"/>
</dbReference>
<dbReference type="EMBL" id="JH795855">
    <property type="protein sequence ID" value="EJU06127.1"/>
    <property type="molecule type" value="Genomic_DNA"/>
</dbReference>
<feature type="region of interest" description="Disordered" evidence="1">
    <location>
        <begin position="1"/>
        <end position="29"/>
    </location>
</feature>
<keyword evidence="3" id="KW-1185">Reference proteome</keyword>
<dbReference type="RefSeq" id="XP_040633021.1">
    <property type="nucleotide sequence ID" value="XM_040767706.1"/>
</dbReference>
<gene>
    <name evidence="2" type="ORF">DACRYDRAFT_103075</name>
</gene>
<dbReference type="OrthoDB" id="2536675at2759"/>
<accession>M5GFB7</accession>
<dbReference type="AlphaFoldDB" id="M5GFB7"/>
<evidence type="ECO:0000313" key="3">
    <source>
        <dbReference type="Proteomes" id="UP000030653"/>
    </source>
</evidence>